<accession>A0A1C5A3X6</accession>
<dbReference type="STRING" id="121616.GA0070216_11390"/>
<evidence type="ECO:0000256" key="1">
    <source>
        <dbReference type="SAM" id="MobiDB-lite"/>
    </source>
</evidence>
<dbReference type="EMBL" id="FMCU01000013">
    <property type="protein sequence ID" value="SCF39915.1"/>
    <property type="molecule type" value="Genomic_DNA"/>
</dbReference>
<dbReference type="AlphaFoldDB" id="A0A1C5A3X6"/>
<gene>
    <name evidence="2" type="ORF">GA0070216_11390</name>
</gene>
<name>A0A1C5A3X6_9ACTN</name>
<reference evidence="3" key="1">
    <citation type="submission" date="2016-06" db="EMBL/GenBank/DDBJ databases">
        <authorList>
            <person name="Varghese N."/>
            <person name="Submissions Spin"/>
        </authorList>
    </citation>
    <scope>NUCLEOTIDE SEQUENCE [LARGE SCALE GENOMIC DNA]</scope>
    <source>
        <strain evidence="3">DSM 44100</strain>
    </source>
</reference>
<evidence type="ECO:0000313" key="3">
    <source>
        <dbReference type="Proteomes" id="UP000198797"/>
    </source>
</evidence>
<keyword evidence="3" id="KW-1185">Reference proteome</keyword>
<evidence type="ECO:0000313" key="2">
    <source>
        <dbReference type="EMBL" id="SCF39915.1"/>
    </source>
</evidence>
<organism evidence="2 3">
    <name type="scientific">Micromonospora matsumotoense</name>
    <dbReference type="NCBI Taxonomy" id="121616"/>
    <lineage>
        <taxon>Bacteria</taxon>
        <taxon>Bacillati</taxon>
        <taxon>Actinomycetota</taxon>
        <taxon>Actinomycetes</taxon>
        <taxon>Micromonosporales</taxon>
        <taxon>Micromonosporaceae</taxon>
        <taxon>Micromonospora</taxon>
    </lineage>
</organism>
<sequence length="44" mass="5080">MKLIVPSHLPTVNDRHRRQYRPAETARERTSNRGNPDEGPDHSS</sequence>
<feature type="compositionally biased region" description="Basic and acidic residues" evidence="1">
    <location>
        <begin position="24"/>
        <end position="44"/>
    </location>
</feature>
<protein>
    <submittedName>
        <fullName evidence="2">Uncharacterized protein</fullName>
    </submittedName>
</protein>
<dbReference type="Proteomes" id="UP000198797">
    <property type="component" value="Unassembled WGS sequence"/>
</dbReference>
<dbReference type="RefSeq" id="WP_281190458.1">
    <property type="nucleotide sequence ID" value="NZ_FMCU01000013.1"/>
</dbReference>
<proteinExistence type="predicted"/>
<feature type="region of interest" description="Disordered" evidence="1">
    <location>
        <begin position="1"/>
        <end position="44"/>
    </location>
</feature>